<evidence type="ECO:0000256" key="8">
    <source>
        <dbReference type="HAMAP-Rule" id="MF_00711"/>
    </source>
</evidence>
<sequence length="964" mass="102362">MTANRTSLTELERGTPFEQRHIGPDAEAQAKMLAQVGFGSLDELTQAAVPDVIKSAEGLGLPPARTEAEVLAELRGLAERNQLLAPMIGLGYYGTFTPPVILRNVLESPAWYTAYTPYQPEISQGRLEALLNFQTVVADLTGLPTAGASLLDEATAAAEAMALSRRVGKVKQGVFLIDADTLPQTVAVIRTRAEPTGVEVVVADLSAGIPAEVAERGVFGVLLQYPGASGAVRDPRPVIERAHELGAVVTVAADLLALTLLTSPGELGADIAVGNSQRFGVPMGFGGPHAGFMAVREAYARSLPGRLVGVSVDADGDKAYRLALQTREQHIRREKATSNICTAQVLLAVMAGMYAVYHGPEGLSTIARRTHRYAAVLAEGLRAGGVETVHGAFFDTLTAYVPGRAAEVVTAAREAGVNLRLTDADHVGIACDETTGRAQLAAVWSAFGVDGGLPAIDELDAAAADALPAELLRTDTYLTHPVFHRYRSETAMLRYLRRLADRDYALDRGMIPLGSCTMKLNATTEMEPVTWPEFGALHPFAPVEQAQGYLTLIRELEERLAEVTGYDQVSLQPNAGSQGELAGLLAVRAYHRANGEERRTVCLIPSSAHGTNAASAVMAGMKVVVVRTGEDGEVDADDLRAKIEQYGDELAVLMVTYPSTHGVFEEHISEICAAVHDAGGQVYVDGANLNALVGLARPGRFGGDVSHLNLHKTFCIPHGGGGPGVGPVAVREHLAPYLPNHPLQPAAGPATGVGPVAAAPWGSAGILPISWAYVRLMGAEGLRRATQVAVLGANYVAKRLEPHYPVLYTGPGGLVAHECIIDLRPLTKATGVSVDDVAKRLVDYGFHAPTMSFPVAGTLMIEPTESEDLAELDRFCEAMIAIRAEIEKVGSGEWPKDDNPLRNAPHTAAALSGEWEHPYTRAEAAFPAGVSAADKYWPPVRRIDGAFGDRNLVCSCPPLESYES</sequence>
<dbReference type="RefSeq" id="WP_311729593.1">
    <property type="nucleotide sequence ID" value="NZ_JAVRFD010000030.1"/>
</dbReference>
<dbReference type="InterPro" id="IPR003437">
    <property type="entry name" value="GcvP"/>
</dbReference>
<evidence type="ECO:0000256" key="4">
    <source>
        <dbReference type="ARBA" id="ARBA00011690"/>
    </source>
</evidence>
<comment type="function">
    <text evidence="2 8">The glycine cleavage system catalyzes the degradation of glycine. The P protein binds the alpha-amino group of glycine through its pyridoxal phosphate cofactor; CO(2) is released and the remaining methylamine moiety is then transferred to the lipoamide cofactor of the H protein.</text>
</comment>
<evidence type="ECO:0000259" key="9">
    <source>
        <dbReference type="Pfam" id="PF02347"/>
    </source>
</evidence>
<keyword evidence="12" id="KW-1185">Reference proteome</keyword>
<comment type="cofactor">
    <cofactor evidence="1 8">
        <name>pyridoxal 5'-phosphate</name>
        <dbReference type="ChEBI" id="CHEBI:597326"/>
    </cofactor>
</comment>
<gene>
    <name evidence="8 11" type="primary">gcvP</name>
    <name evidence="11" type="ORF">RND15_41110</name>
</gene>
<dbReference type="InterPro" id="IPR015422">
    <property type="entry name" value="PyrdxlP-dep_Trfase_small"/>
</dbReference>
<protein>
    <recommendedName>
        <fullName evidence="8">Glycine dehydrogenase (decarboxylating)</fullName>
        <ecNumber evidence="8">1.4.4.2</ecNumber>
    </recommendedName>
    <alternativeName>
        <fullName evidence="8">Glycine cleavage system P-protein</fullName>
    </alternativeName>
    <alternativeName>
        <fullName evidence="8">Glycine decarboxylase</fullName>
    </alternativeName>
    <alternativeName>
        <fullName evidence="8">Glycine dehydrogenase (aminomethyl-transferring)</fullName>
    </alternativeName>
</protein>
<name>A0ABU2XU24_9ACTN</name>
<feature type="domain" description="Glycine cleavage system P-protein N-terminal" evidence="9">
    <location>
        <begin position="457"/>
        <end position="739"/>
    </location>
</feature>
<dbReference type="NCBIfam" id="NF003346">
    <property type="entry name" value="PRK04366.1"/>
    <property type="match status" value="1"/>
</dbReference>
<evidence type="ECO:0000313" key="11">
    <source>
        <dbReference type="EMBL" id="MDT0549030.1"/>
    </source>
</evidence>
<evidence type="ECO:0000313" key="12">
    <source>
        <dbReference type="Proteomes" id="UP001180754"/>
    </source>
</evidence>
<dbReference type="Proteomes" id="UP001180754">
    <property type="component" value="Unassembled WGS sequence"/>
</dbReference>
<evidence type="ECO:0000256" key="2">
    <source>
        <dbReference type="ARBA" id="ARBA00003788"/>
    </source>
</evidence>
<feature type="domain" description="Glycine cleavage system P-protein N-terminal" evidence="9">
    <location>
        <begin position="19"/>
        <end position="447"/>
    </location>
</feature>
<dbReference type="InterPro" id="IPR020581">
    <property type="entry name" value="GDC_P"/>
</dbReference>
<dbReference type="PANTHER" id="PTHR11773:SF1">
    <property type="entry name" value="GLYCINE DEHYDROGENASE (DECARBOXYLATING), MITOCHONDRIAL"/>
    <property type="match status" value="1"/>
</dbReference>
<dbReference type="HAMAP" id="MF_00711">
    <property type="entry name" value="GcvP"/>
    <property type="match status" value="1"/>
</dbReference>
<comment type="caution">
    <text evidence="11">The sequence shown here is derived from an EMBL/GenBank/DDBJ whole genome shotgun (WGS) entry which is preliminary data.</text>
</comment>
<dbReference type="InterPro" id="IPR015424">
    <property type="entry name" value="PyrdxlP-dep_Trfase"/>
</dbReference>
<dbReference type="Pfam" id="PF21478">
    <property type="entry name" value="GcvP2_C"/>
    <property type="match status" value="1"/>
</dbReference>
<evidence type="ECO:0000256" key="6">
    <source>
        <dbReference type="ARBA" id="ARBA00023002"/>
    </source>
</evidence>
<reference evidence="11" key="1">
    <citation type="submission" date="2024-05" db="EMBL/GenBank/DDBJ databases">
        <title>30 novel species of actinomycetes from the DSMZ collection.</title>
        <authorList>
            <person name="Nouioui I."/>
        </authorList>
    </citation>
    <scope>NUCLEOTIDE SEQUENCE</scope>
    <source>
        <strain evidence="11">DSM 41529</strain>
    </source>
</reference>
<proteinExistence type="inferred from homology"/>
<accession>A0ABU2XU24</accession>
<organism evidence="11 12">
    <name type="scientific">Streptomyces lonegramiae</name>
    <dbReference type="NCBI Taxonomy" id="3075524"/>
    <lineage>
        <taxon>Bacteria</taxon>
        <taxon>Bacillati</taxon>
        <taxon>Actinomycetota</taxon>
        <taxon>Actinomycetes</taxon>
        <taxon>Kitasatosporales</taxon>
        <taxon>Streptomycetaceae</taxon>
        <taxon>Streptomyces</taxon>
    </lineage>
</organism>
<dbReference type="CDD" id="cd00613">
    <property type="entry name" value="GDC-P"/>
    <property type="match status" value="2"/>
</dbReference>
<dbReference type="Gene3D" id="3.90.1150.10">
    <property type="entry name" value="Aspartate Aminotransferase, domain 1"/>
    <property type="match status" value="2"/>
</dbReference>
<dbReference type="InterPro" id="IPR049315">
    <property type="entry name" value="GDC-P_N"/>
</dbReference>
<dbReference type="Gene3D" id="3.40.640.10">
    <property type="entry name" value="Type I PLP-dependent aspartate aminotransferase-like (Major domain)"/>
    <property type="match status" value="2"/>
</dbReference>
<dbReference type="Pfam" id="PF02347">
    <property type="entry name" value="GDC-P"/>
    <property type="match status" value="2"/>
</dbReference>
<dbReference type="NCBIfam" id="TIGR00461">
    <property type="entry name" value="gcvP"/>
    <property type="match status" value="1"/>
</dbReference>
<evidence type="ECO:0000259" key="10">
    <source>
        <dbReference type="Pfam" id="PF21478"/>
    </source>
</evidence>
<feature type="domain" description="Glycine dehydrogenase C-terminal" evidence="10">
    <location>
        <begin position="785"/>
        <end position="906"/>
    </location>
</feature>
<keyword evidence="5 8" id="KW-0663">Pyridoxal phosphate</keyword>
<feature type="modified residue" description="N6-(pyridoxal phosphate)lysine" evidence="8">
    <location>
        <position position="712"/>
    </location>
</feature>
<dbReference type="SUPFAM" id="SSF53383">
    <property type="entry name" value="PLP-dependent transferases"/>
    <property type="match status" value="2"/>
</dbReference>
<comment type="subunit">
    <text evidence="4 8">The glycine cleavage system is composed of four proteins: P, T, L and H.</text>
</comment>
<dbReference type="EMBL" id="JAVRFD010000030">
    <property type="protein sequence ID" value="MDT0549030.1"/>
    <property type="molecule type" value="Genomic_DNA"/>
</dbReference>
<dbReference type="EC" id="1.4.4.2" evidence="8"/>
<dbReference type="PANTHER" id="PTHR11773">
    <property type="entry name" value="GLYCINE DEHYDROGENASE, DECARBOXYLATING"/>
    <property type="match status" value="1"/>
</dbReference>
<keyword evidence="6 8" id="KW-0560">Oxidoreductase</keyword>
<evidence type="ECO:0000256" key="3">
    <source>
        <dbReference type="ARBA" id="ARBA00010756"/>
    </source>
</evidence>
<evidence type="ECO:0000256" key="7">
    <source>
        <dbReference type="ARBA" id="ARBA00049026"/>
    </source>
</evidence>
<dbReference type="GO" id="GO:0004375">
    <property type="term" value="F:glycine dehydrogenase (decarboxylating) activity"/>
    <property type="evidence" value="ECO:0007669"/>
    <property type="project" value="UniProtKB-EC"/>
</dbReference>
<evidence type="ECO:0000256" key="5">
    <source>
        <dbReference type="ARBA" id="ARBA00022898"/>
    </source>
</evidence>
<dbReference type="InterPro" id="IPR049316">
    <property type="entry name" value="GDC-P_C"/>
</dbReference>
<comment type="catalytic activity">
    <reaction evidence="7 8">
        <text>N(6)-[(R)-lipoyl]-L-lysyl-[glycine-cleavage complex H protein] + glycine + H(+) = N(6)-[(R)-S(8)-aminomethyldihydrolipoyl]-L-lysyl-[glycine-cleavage complex H protein] + CO2</text>
        <dbReference type="Rhea" id="RHEA:24304"/>
        <dbReference type="Rhea" id="RHEA-COMP:10494"/>
        <dbReference type="Rhea" id="RHEA-COMP:10495"/>
        <dbReference type="ChEBI" id="CHEBI:15378"/>
        <dbReference type="ChEBI" id="CHEBI:16526"/>
        <dbReference type="ChEBI" id="CHEBI:57305"/>
        <dbReference type="ChEBI" id="CHEBI:83099"/>
        <dbReference type="ChEBI" id="CHEBI:83143"/>
        <dbReference type="EC" id="1.4.4.2"/>
    </reaction>
</comment>
<comment type="similarity">
    <text evidence="3 8">Belongs to the GcvP family.</text>
</comment>
<dbReference type="InterPro" id="IPR015421">
    <property type="entry name" value="PyrdxlP-dep_Trfase_major"/>
</dbReference>
<evidence type="ECO:0000256" key="1">
    <source>
        <dbReference type="ARBA" id="ARBA00001933"/>
    </source>
</evidence>